<comment type="caution">
    <text evidence="2">The sequence shown here is derived from an EMBL/GenBank/DDBJ whole genome shotgun (WGS) entry which is preliminary data.</text>
</comment>
<organism evidence="2 3">
    <name type="scientific">Solanum commersonii</name>
    <name type="common">Commerson's wild potato</name>
    <name type="synonym">Commerson's nightshade</name>
    <dbReference type="NCBI Taxonomy" id="4109"/>
    <lineage>
        <taxon>Eukaryota</taxon>
        <taxon>Viridiplantae</taxon>
        <taxon>Streptophyta</taxon>
        <taxon>Embryophyta</taxon>
        <taxon>Tracheophyta</taxon>
        <taxon>Spermatophyta</taxon>
        <taxon>Magnoliopsida</taxon>
        <taxon>eudicotyledons</taxon>
        <taxon>Gunneridae</taxon>
        <taxon>Pentapetalae</taxon>
        <taxon>asterids</taxon>
        <taxon>lamiids</taxon>
        <taxon>Solanales</taxon>
        <taxon>Solanaceae</taxon>
        <taxon>Solanoideae</taxon>
        <taxon>Solaneae</taxon>
        <taxon>Solanum</taxon>
    </lineage>
</organism>
<protein>
    <submittedName>
        <fullName evidence="2">Uncharacterized protein</fullName>
    </submittedName>
</protein>
<name>A0A9J5ZHL3_SOLCO</name>
<evidence type="ECO:0000256" key="1">
    <source>
        <dbReference type="SAM" id="MobiDB-lite"/>
    </source>
</evidence>
<feature type="region of interest" description="Disordered" evidence="1">
    <location>
        <begin position="127"/>
        <end position="148"/>
    </location>
</feature>
<accession>A0A9J5ZHL3</accession>
<feature type="region of interest" description="Disordered" evidence="1">
    <location>
        <begin position="1"/>
        <end position="40"/>
    </location>
</feature>
<proteinExistence type="predicted"/>
<keyword evidence="3" id="KW-1185">Reference proteome</keyword>
<feature type="compositionally biased region" description="Polar residues" evidence="1">
    <location>
        <begin position="15"/>
        <end position="28"/>
    </location>
</feature>
<sequence>MSTISPVNIAEVSPLTPQSPIDLNNPAPSHQPGPYSAMLSDHLFEGDLPKSNSSESNILAAGESLVIESLAQMREGVINEEGGSFVDGILGDSELVVLHPSTDSSDTDEDNIPLRWAIQMRMVPVTTKGKEKSSEITTTENQRRRRSGDVVIELSTDDVVDVSNELSEKESMDEDIPLVVAEKGKRETSQGEIQDNLHPRRKVLGRRVFDTKILTKLEQVQEFYYNVEFVEDGSLHTWVGNKNQYLDEELLEKILKVPIEGTRSVVGKSCSKQFVKKCSKLPDICCASMQNKIIKGEYQLLFEFVNKKRTVASSTDLFVIESLCKFEPLNLPTLMLEHMYKTITKHKGKHGMGYGHFLTKVFKHLDILVGLGSVGTIKQSFSLMHLREVRTTEQDVSVSTRTRSAEARIGGDDCVCEQQGYRDCLIKGSTAQSNALRDTNRGA</sequence>
<evidence type="ECO:0000313" key="3">
    <source>
        <dbReference type="Proteomes" id="UP000824120"/>
    </source>
</evidence>
<dbReference type="AlphaFoldDB" id="A0A9J5ZHL3"/>
<dbReference type="EMBL" id="JACXVP010000004">
    <property type="protein sequence ID" value="KAG5611917.1"/>
    <property type="molecule type" value="Genomic_DNA"/>
</dbReference>
<dbReference type="Proteomes" id="UP000824120">
    <property type="component" value="Chromosome 4"/>
</dbReference>
<reference evidence="2 3" key="1">
    <citation type="submission" date="2020-09" db="EMBL/GenBank/DDBJ databases">
        <title>De no assembly of potato wild relative species, Solanum commersonii.</title>
        <authorList>
            <person name="Cho K."/>
        </authorList>
    </citation>
    <scope>NUCLEOTIDE SEQUENCE [LARGE SCALE GENOMIC DNA]</scope>
    <source>
        <strain evidence="2">LZ3.2</strain>
        <tissue evidence="2">Leaf</tissue>
    </source>
</reference>
<evidence type="ECO:0000313" key="2">
    <source>
        <dbReference type="EMBL" id="KAG5611917.1"/>
    </source>
</evidence>
<gene>
    <name evidence="2" type="ORF">H5410_023198</name>
</gene>